<dbReference type="EMBL" id="MW460246">
    <property type="protein sequence ID" value="QRE00390.1"/>
    <property type="molecule type" value="Genomic_DNA"/>
</dbReference>
<evidence type="ECO:0000313" key="1">
    <source>
        <dbReference type="EMBL" id="QRE00390.1"/>
    </source>
</evidence>
<protein>
    <submittedName>
        <fullName evidence="1">Uncharacterized protein</fullName>
    </submittedName>
</protein>
<keyword evidence="2" id="KW-1185">Reference proteome</keyword>
<reference evidence="1" key="1">
    <citation type="submission" date="2021-01" db="EMBL/GenBank/DDBJ databases">
        <authorList>
            <person name="Rakov C."/>
            <person name="Alkalay-Oren S."/>
            <person name="Coppenhagen-Glazer S."/>
            <person name="Hazan R."/>
        </authorList>
    </citation>
    <scope>NUCLEOTIDE SEQUENCE</scope>
</reference>
<dbReference type="Proteomes" id="UP000622430">
    <property type="component" value="Segment"/>
</dbReference>
<name>A0A889IQ96_9CAUD</name>
<organism evidence="1 2">
    <name type="scientific">Burkholderia phage BCSR52</name>
    <dbReference type="NCBI Taxonomy" id="2805748"/>
    <lineage>
        <taxon>Viruses</taxon>
        <taxon>Duplodnaviria</taxon>
        <taxon>Heunggongvirae</taxon>
        <taxon>Uroviricota</taxon>
        <taxon>Caudoviricetes</taxon>
        <taxon>Lindbergviridae</taxon>
        <taxon>Irusalimvirus</taxon>
        <taxon>Irusalimvirus BCSR52</taxon>
    </lineage>
</organism>
<accession>A0A889IQ96</accession>
<sequence>MIIELEGKKNNAIIVSLLDFPALIGWEMDREFMNFVASEDKDYCREFMFEVMKYAKVLKDGAEFPLTTAALIENQLETWQNIKLVFNAVLRHNGIDPEGHLKDSVMWKYWDKVGERVAISAMAHMGAIADAVVSEKLPD</sequence>
<proteinExistence type="predicted"/>
<evidence type="ECO:0000313" key="2">
    <source>
        <dbReference type="Proteomes" id="UP000622430"/>
    </source>
</evidence>